<sequence>MSYFTLLNRLLPLVSYSPGQPLLDASLRSESGVFETLDASAGLVEGGVTPFYARSLLYDWERVLDLTPAEGATYQQRQQRVLAKLAEVGGLSIPYFTQLASNLGYIITIDEPQPFRAGVGRAGDRLWVEDIIWVWRVNIQNSGTQSYRFRSGSSAAGERLTTFGDPIIEDVFRDLKPAHTFCYFAYQENE</sequence>
<name>A0A0P7N3Q1_ECOLX</name>
<dbReference type="RefSeq" id="WP_000120122.1">
    <property type="nucleotide sequence ID" value="NZ_CAJSIQ010000141.1"/>
</dbReference>
<dbReference type="Proteomes" id="UP000050556">
    <property type="component" value="Unassembled WGS sequence"/>
</dbReference>
<proteinExistence type="predicted"/>
<accession>A0A0P7N3Q1</accession>
<evidence type="ECO:0000313" key="1">
    <source>
        <dbReference type="EMBL" id="KPO06849.1"/>
    </source>
</evidence>
<gene>
    <name evidence="1" type="ORF">ACU57_22870</name>
</gene>
<dbReference type="InterPro" id="IPR018755">
    <property type="entry name" value="Phage_Mu_Gp48"/>
</dbReference>
<organism evidence="1 2">
    <name type="scientific">Escherichia coli</name>
    <dbReference type="NCBI Taxonomy" id="562"/>
    <lineage>
        <taxon>Bacteria</taxon>
        <taxon>Pseudomonadati</taxon>
        <taxon>Pseudomonadota</taxon>
        <taxon>Gammaproteobacteria</taxon>
        <taxon>Enterobacterales</taxon>
        <taxon>Enterobacteriaceae</taxon>
        <taxon>Escherichia</taxon>
    </lineage>
</organism>
<dbReference type="AlphaFoldDB" id="A0A0P7N3Q1"/>
<evidence type="ECO:0000313" key="2">
    <source>
        <dbReference type="Proteomes" id="UP000050556"/>
    </source>
</evidence>
<comment type="caution">
    <text evidence="1">The sequence shown here is derived from an EMBL/GenBank/DDBJ whole genome shotgun (WGS) entry which is preliminary data.</text>
</comment>
<reference evidence="1 2" key="1">
    <citation type="journal article" date="2015" name="Front. Microbiol.">
        <title>Genetic determinants of heat resistance in Escherichia coli.</title>
        <authorList>
            <person name="Mercer R.G."/>
            <person name="Zheng J."/>
            <person name="Garcia-Hernandez R."/>
            <person name="Ruan L."/>
            <person name="Ganzle M.G."/>
            <person name="McMullen L.M."/>
        </authorList>
    </citation>
    <scope>NUCLEOTIDE SEQUENCE [LARGE SCALE GENOMIC DNA]</scope>
    <source>
        <strain evidence="1 2">AW1.3</strain>
    </source>
</reference>
<dbReference type="EMBL" id="LDYI01000145">
    <property type="protein sequence ID" value="KPO06849.1"/>
    <property type="molecule type" value="Genomic_DNA"/>
</dbReference>
<dbReference type="PATRIC" id="fig|562.7813.peg.4469"/>
<protein>
    <submittedName>
        <fullName evidence="1">Phage tail protein</fullName>
    </submittedName>
</protein>
<dbReference type="Pfam" id="PF10076">
    <property type="entry name" value="Phage_Mu_Gp48"/>
    <property type="match status" value="1"/>
</dbReference>